<organism evidence="1">
    <name type="scientific">Arundo donax</name>
    <name type="common">Giant reed</name>
    <name type="synonym">Donax arundinaceus</name>
    <dbReference type="NCBI Taxonomy" id="35708"/>
    <lineage>
        <taxon>Eukaryota</taxon>
        <taxon>Viridiplantae</taxon>
        <taxon>Streptophyta</taxon>
        <taxon>Embryophyta</taxon>
        <taxon>Tracheophyta</taxon>
        <taxon>Spermatophyta</taxon>
        <taxon>Magnoliopsida</taxon>
        <taxon>Liliopsida</taxon>
        <taxon>Poales</taxon>
        <taxon>Poaceae</taxon>
        <taxon>PACMAD clade</taxon>
        <taxon>Arundinoideae</taxon>
        <taxon>Arundineae</taxon>
        <taxon>Arundo</taxon>
    </lineage>
</organism>
<dbReference type="EMBL" id="GBRH01263389">
    <property type="protein sequence ID" value="JAD34506.1"/>
    <property type="molecule type" value="Transcribed_RNA"/>
</dbReference>
<name>A0A0A8Z6S7_ARUDO</name>
<sequence length="32" mass="3564">MNIHSTLPSKIDAHTSHSHLVTFAQVSTENIF</sequence>
<reference evidence="1" key="1">
    <citation type="submission" date="2014-09" db="EMBL/GenBank/DDBJ databases">
        <authorList>
            <person name="Magalhaes I.L.F."/>
            <person name="Oliveira U."/>
            <person name="Santos F.R."/>
            <person name="Vidigal T.H.D.A."/>
            <person name="Brescovit A.D."/>
            <person name="Santos A.J."/>
        </authorList>
    </citation>
    <scope>NUCLEOTIDE SEQUENCE</scope>
    <source>
        <tissue evidence="1">Shoot tissue taken approximately 20 cm above the soil surface</tissue>
    </source>
</reference>
<evidence type="ECO:0000313" key="1">
    <source>
        <dbReference type="EMBL" id="JAD34506.1"/>
    </source>
</evidence>
<proteinExistence type="predicted"/>
<reference evidence="1" key="2">
    <citation type="journal article" date="2015" name="Data Brief">
        <title>Shoot transcriptome of the giant reed, Arundo donax.</title>
        <authorList>
            <person name="Barrero R.A."/>
            <person name="Guerrero F.D."/>
            <person name="Moolhuijzen P."/>
            <person name="Goolsby J.A."/>
            <person name="Tidwell J."/>
            <person name="Bellgard S.E."/>
            <person name="Bellgard M.I."/>
        </authorList>
    </citation>
    <scope>NUCLEOTIDE SEQUENCE</scope>
    <source>
        <tissue evidence="1">Shoot tissue taken approximately 20 cm above the soil surface</tissue>
    </source>
</reference>
<accession>A0A0A8Z6S7</accession>
<protein>
    <submittedName>
        <fullName evidence="1">Uncharacterized protein</fullName>
    </submittedName>
</protein>
<dbReference type="AlphaFoldDB" id="A0A0A8Z6S7"/>